<feature type="domain" description="Response regulatory" evidence="4">
    <location>
        <begin position="8"/>
        <end position="121"/>
    </location>
</feature>
<keyword evidence="1 3" id="KW-0597">Phosphoprotein</keyword>
<protein>
    <submittedName>
        <fullName evidence="5">Response regulator receiver protein</fullName>
    </submittedName>
</protein>
<dbReference type="Pfam" id="PF00072">
    <property type="entry name" value="Response_reg"/>
    <property type="match status" value="1"/>
</dbReference>
<feature type="modified residue" description="4-aspartylphosphate" evidence="3">
    <location>
        <position position="57"/>
    </location>
</feature>
<evidence type="ECO:0000256" key="2">
    <source>
        <dbReference type="ARBA" id="ARBA00023012"/>
    </source>
</evidence>
<dbReference type="OrthoDB" id="5514345at2"/>
<evidence type="ECO:0000256" key="1">
    <source>
        <dbReference type="ARBA" id="ARBA00022553"/>
    </source>
</evidence>
<dbReference type="eggNOG" id="COG0745">
    <property type="taxonomic scope" value="Bacteria"/>
</dbReference>
<dbReference type="Gene3D" id="3.40.50.2300">
    <property type="match status" value="1"/>
</dbReference>
<dbReference type="HOGENOM" id="CLU_000445_69_17_0"/>
<dbReference type="PROSITE" id="PS50110">
    <property type="entry name" value="RESPONSE_REGULATORY"/>
    <property type="match status" value="1"/>
</dbReference>
<dbReference type="InterPro" id="IPR001789">
    <property type="entry name" value="Sig_transdc_resp-reg_receiver"/>
</dbReference>
<dbReference type="InterPro" id="IPR011006">
    <property type="entry name" value="CheY-like_superfamily"/>
</dbReference>
<keyword evidence="2" id="KW-0902">Two-component regulatory system</keyword>
<dbReference type="InterPro" id="IPR050595">
    <property type="entry name" value="Bact_response_regulator"/>
</dbReference>
<sequence>MDQEKRMKILIIDDDPGMTDLLSVLLAPSGAETLVANTALDGLELARFGQPDVIILDLLMPEMNGVEVCKKIREFSAVPILVVSALDSPKVIAQVLDSGADAFLSKPISSAILMAQINKLLRRASLVKKSLTKPGLTT</sequence>
<dbReference type="GO" id="GO:0000160">
    <property type="term" value="P:phosphorelay signal transduction system"/>
    <property type="evidence" value="ECO:0007669"/>
    <property type="project" value="UniProtKB-KW"/>
</dbReference>
<dbReference type="InParanoid" id="E8N4T6"/>
<gene>
    <name evidence="5" type="ordered locus">ANT_14220</name>
</gene>
<dbReference type="EMBL" id="AP012029">
    <property type="protein sequence ID" value="BAJ63450.1"/>
    <property type="molecule type" value="Genomic_DNA"/>
</dbReference>
<name>E8N4T6_ANATU</name>
<dbReference type="SMART" id="SM00448">
    <property type="entry name" value="REC"/>
    <property type="match status" value="1"/>
</dbReference>
<dbReference type="Proteomes" id="UP000008922">
    <property type="component" value="Chromosome"/>
</dbReference>
<evidence type="ECO:0000313" key="6">
    <source>
        <dbReference type="Proteomes" id="UP000008922"/>
    </source>
</evidence>
<dbReference type="KEGG" id="atm:ANT_14220"/>
<evidence type="ECO:0000256" key="3">
    <source>
        <dbReference type="PROSITE-ProRule" id="PRU00169"/>
    </source>
</evidence>
<keyword evidence="6" id="KW-1185">Reference proteome</keyword>
<dbReference type="PANTHER" id="PTHR44591">
    <property type="entry name" value="STRESS RESPONSE REGULATOR PROTEIN 1"/>
    <property type="match status" value="1"/>
</dbReference>
<organism evidence="5 6">
    <name type="scientific">Anaerolinea thermophila (strain DSM 14523 / JCM 11388 / NBRC 100420 / UNI-1)</name>
    <dbReference type="NCBI Taxonomy" id="926569"/>
    <lineage>
        <taxon>Bacteria</taxon>
        <taxon>Bacillati</taxon>
        <taxon>Chloroflexota</taxon>
        <taxon>Anaerolineae</taxon>
        <taxon>Anaerolineales</taxon>
        <taxon>Anaerolineaceae</taxon>
        <taxon>Anaerolinea</taxon>
    </lineage>
</organism>
<evidence type="ECO:0000313" key="5">
    <source>
        <dbReference type="EMBL" id="BAJ63450.1"/>
    </source>
</evidence>
<dbReference type="AlphaFoldDB" id="E8N4T6"/>
<proteinExistence type="predicted"/>
<accession>E8N4T6</accession>
<dbReference type="STRING" id="926569.ANT_14220"/>
<reference evidence="5 6" key="1">
    <citation type="submission" date="2010-12" db="EMBL/GenBank/DDBJ databases">
        <title>Whole genome sequence of Anaerolinea thermophila UNI-1.</title>
        <authorList>
            <person name="Narita-Yamada S."/>
            <person name="Kishi E."/>
            <person name="Watanabe Y."/>
            <person name="Takasaki K."/>
            <person name="Ankai A."/>
            <person name="Oguchi A."/>
            <person name="Fukui S."/>
            <person name="Takahashi M."/>
            <person name="Yashiro I."/>
            <person name="Hosoyama A."/>
            <person name="Sekiguchi Y."/>
            <person name="Hanada S."/>
            <person name="Fujita N."/>
        </authorList>
    </citation>
    <scope>NUCLEOTIDE SEQUENCE [LARGE SCALE GENOMIC DNA]</scope>
    <source>
        <strain evidence="6">DSM 14523 / JCM 11388 / NBRC 100420 / UNI-1</strain>
    </source>
</reference>
<dbReference type="SUPFAM" id="SSF52172">
    <property type="entry name" value="CheY-like"/>
    <property type="match status" value="1"/>
</dbReference>
<evidence type="ECO:0000259" key="4">
    <source>
        <dbReference type="PROSITE" id="PS50110"/>
    </source>
</evidence>
<dbReference type="PANTHER" id="PTHR44591:SF14">
    <property type="entry name" value="PROTEIN PILG"/>
    <property type="match status" value="1"/>
</dbReference>